<evidence type="ECO:0000313" key="2">
    <source>
        <dbReference type="EMBL" id="BAC17513.1"/>
    </source>
</evidence>
<dbReference type="STRING" id="196164.gene:10741105"/>
<reference evidence="2 3" key="1">
    <citation type="journal article" date="2003" name="Genome Res.">
        <title>Comparative complete genome sequence analysis of the amino acid replacements responsible for the thermostability of Corynebacterium efficiens.</title>
        <authorList>
            <person name="Nishio Y."/>
            <person name="Nakamura Y."/>
            <person name="Kawarabayasi Y."/>
            <person name="Usuda Y."/>
            <person name="Kimura E."/>
            <person name="Sugimoto S."/>
            <person name="Matsui K."/>
            <person name="Yamagishi A."/>
            <person name="Kikuchi H."/>
            <person name="Ikeo K."/>
            <person name="Gojobori T."/>
        </authorList>
    </citation>
    <scope>NUCLEOTIDE SEQUENCE [LARGE SCALE GENOMIC DNA]</scope>
    <source>
        <strain evidence="3">DSM 44549 / YS-314 / AJ 12310 / JCM 11189 / NBRC 100395</strain>
    </source>
</reference>
<dbReference type="AlphaFoldDB" id="Q8FRQ6"/>
<sequence length="50" mass="5262">MGVANPVEKHLRTATGPPWDDVVLLSHSVGNTGVSPPVGTSRAFAQSYRT</sequence>
<accession>Q8FRQ6</accession>
<evidence type="ECO:0000256" key="1">
    <source>
        <dbReference type="SAM" id="MobiDB-lite"/>
    </source>
</evidence>
<evidence type="ECO:0000313" key="3">
    <source>
        <dbReference type="Proteomes" id="UP000001409"/>
    </source>
</evidence>
<keyword evidence="3" id="KW-1185">Reference proteome</keyword>
<feature type="region of interest" description="Disordered" evidence="1">
    <location>
        <begin position="29"/>
        <end position="50"/>
    </location>
</feature>
<dbReference type="EMBL" id="BA000035">
    <property type="protein sequence ID" value="BAC17513.1"/>
    <property type="molecule type" value="Genomic_DNA"/>
</dbReference>
<proteinExistence type="predicted"/>
<organism evidence="2 3">
    <name type="scientific">Corynebacterium efficiens (strain DSM 44549 / YS-314 / AJ 12310 / JCM 11189 / NBRC 100395)</name>
    <dbReference type="NCBI Taxonomy" id="196164"/>
    <lineage>
        <taxon>Bacteria</taxon>
        <taxon>Bacillati</taxon>
        <taxon>Actinomycetota</taxon>
        <taxon>Actinomycetes</taxon>
        <taxon>Mycobacteriales</taxon>
        <taxon>Corynebacteriaceae</taxon>
        <taxon>Corynebacterium</taxon>
    </lineage>
</organism>
<protein>
    <submittedName>
        <fullName evidence="2">Uncharacterized protein</fullName>
    </submittedName>
</protein>
<name>Q8FRQ6_COREF</name>
<dbReference type="KEGG" id="cef:CE0703"/>
<dbReference type="Proteomes" id="UP000001409">
    <property type="component" value="Chromosome"/>
</dbReference>
<dbReference type="HOGENOM" id="CLU_3116837_0_0_11"/>